<dbReference type="RefSeq" id="WP_239548988.1">
    <property type="nucleotide sequence ID" value="NZ_JAFBER010000001.1"/>
</dbReference>
<dbReference type="SUPFAM" id="SSF55729">
    <property type="entry name" value="Acyl-CoA N-acyltransferases (Nat)"/>
    <property type="match status" value="1"/>
</dbReference>
<evidence type="ECO:0000256" key="2">
    <source>
        <dbReference type="ARBA" id="ARBA00023315"/>
    </source>
</evidence>
<accession>A0ABS2PVP3</accession>
<proteinExistence type="predicted"/>
<dbReference type="Pfam" id="PF00583">
    <property type="entry name" value="Acetyltransf_1"/>
    <property type="match status" value="1"/>
</dbReference>
<dbReference type="GO" id="GO:0004145">
    <property type="term" value="F:diamine N-acetyltransferase activity"/>
    <property type="evidence" value="ECO:0007669"/>
    <property type="project" value="UniProtKB-EC"/>
</dbReference>
<evidence type="ECO:0000259" key="3">
    <source>
        <dbReference type="PROSITE" id="PS51186"/>
    </source>
</evidence>
<comment type="caution">
    <text evidence="4">The sequence shown here is derived from an EMBL/GenBank/DDBJ whole genome shotgun (WGS) entry which is preliminary data.</text>
</comment>
<organism evidence="4 5">
    <name type="scientific">Scopulibacillus daqui</name>
    <dbReference type="NCBI Taxonomy" id="1469162"/>
    <lineage>
        <taxon>Bacteria</taxon>
        <taxon>Bacillati</taxon>
        <taxon>Bacillota</taxon>
        <taxon>Bacilli</taxon>
        <taxon>Bacillales</taxon>
        <taxon>Sporolactobacillaceae</taxon>
        <taxon>Scopulibacillus</taxon>
    </lineage>
</organism>
<name>A0ABS2PVP3_9BACL</name>
<keyword evidence="2 4" id="KW-0012">Acyltransferase</keyword>
<reference evidence="4 5" key="1">
    <citation type="submission" date="2021-01" db="EMBL/GenBank/DDBJ databases">
        <title>Genomic Encyclopedia of Type Strains, Phase IV (KMG-IV): sequencing the most valuable type-strain genomes for metagenomic binning, comparative biology and taxonomic classification.</title>
        <authorList>
            <person name="Goeker M."/>
        </authorList>
    </citation>
    <scope>NUCLEOTIDE SEQUENCE [LARGE SCALE GENOMIC DNA]</scope>
    <source>
        <strain evidence="4 5">DSM 28236</strain>
    </source>
</reference>
<evidence type="ECO:0000313" key="4">
    <source>
        <dbReference type="EMBL" id="MBM7644118.1"/>
    </source>
</evidence>
<protein>
    <submittedName>
        <fullName evidence="4">Diamine N-acetyltransferase</fullName>
        <ecNumber evidence="4">2.3.1.57</ecNumber>
    </submittedName>
</protein>
<dbReference type="PANTHER" id="PTHR43420:SF47">
    <property type="entry name" value="N-ACETYLTRANSFERASE DOMAIN-CONTAINING PROTEIN"/>
    <property type="match status" value="1"/>
</dbReference>
<gene>
    <name evidence="4" type="ORF">JOD45_000309</name>
</gene>
<dbReference type="InterPro" id="IPR000182">
    <property type="entry name" value="GNAT_dom"/>
</dbReference>
<dbReference type="Gene3D" id="3.40.630.30">
    <property type="match status" value="1"/>
</dbReference>
<dbReference type="EC" id="2.3.1.57" evidence="4"/>
<evidence type="ECO:0000256" key="1">
    <source>
        <dbReference type="ARBA" id="ARBA00022679"/>
    </source>
</evidence>
<keyword evidence="5" id="KW-1185">Reference proteome</keyword>
<feature type="domain" description="N-acetyltransferase" evidence="3">
    <location>
        <begin position="11"/>
        <end position="156"/>
    </location>
</feature>
<dbReference type="PROSITE" id="PS51186">
    <property type="entry name" value="GNAT"/>
    <property type="match status" value="1"/>
</dbReference>
<sequence length="159" mass="18642">MKNSRKRDERMTLRICEVNSNNWRDIAALSVSKDQYAFIEDNSYSLAQSKYHPEWKSVAIYDNETPIGYGMYGTDLRTNQVWLDRFMIDQHYQGKGYGKRAFPMLIELIKKTYQCKRIYLSIHPENDAAQKLYESFGFKLTGEMDCGEAVMMLDISQSF</sequence>
<dbReference type="InterPro" id="IPR050680">
    <property type="entry name" value="YpeA/RimI_acetyltransf"/>
</dbReference>
<dbReference type="EMBL" id="JAFBER010000001">
    <property type="protein sequence ID" value="MBM7644118.1"/>
    <property type="molecule type" value="Genomic_DNA"/>
</dbReference>
<dbReference type="PANTHER" id="PTHR43420">
    <property type="entry name" value="ACETYLTRANSFERASE"/>
    <property type="match status" value="1"/>
</dbReference>
<evidence type="ECO:0000313" key="5">
    <source>
        <dbReference type="Proteomes" id="UP000808914"/>
    </source>
</evidence>
<keyword evidence="1 4" id="KW-0808">Transferase</keyword>
<dbReference type="Proteomes" id="UP000808914">
    <property type="component" value="Unassembled WGS sequence"/>
</dbReference>
<dbReference type="InterPro" id="IPR016181">
    <property type="entry name" value="Acyl_CoA_acyltransferase"/>
</dbReference>
<dbReference type="CDD" id="cd04301">
    <property type="entry name" value="NAT_SF"/>
    <property type="match status" value="1"/>
</dbReference>